<keyword evidence="2" id="KW-0805">Transcription regulation</keyword>
<reference evidence="8" key="1">
    <citation type="submission" date="2020-12" db="EMBL/GenBank/DDBJ databases">
        <title>Metabolic potential, ecology and presence of endohyphal bacteria is reflected in genomic diversity of Mucoromycotina.</title>
        <authorList>
            <person name="Muszewska A."/>
            <person name="Okrasinska A."/>
            <person name="Steczkiewicz K."/>
            <person name="Drgas O."/>
            <person name="Orlowska M."/>
            <person name="Perlinska-Lenart U."/>
            <person name="Aleksandrzak-Piekarczyk T."/>
            <person name="Szatraj K."/>
            <person name="Zielenkiewicz U."/>
            <person name="Pilsyk S."/>
            <person name="Malc E."/>
            <person name="Mieczkowski P."/>
            <person name="Kruszewska J.S."/>
            <person name="Biernat P."/>
            <person name="Pawlowska J."/>
        </authorList>
    </citation>
    <scope>NUCLEOTIDE SEQUENCE</scope>
    <source>
        <strain evidence="8">WA0000017839</strain>
    </source>
</reference>
<dbReference type="PROSITE" id="PS50217">
    <property type="entry name" value="BZIP"/>
    <property type="match status" value="1"/>
</dbReference>
<feature type="coiled-coil region" evidence="5">
    <location>
        <begin position="93"/>
        <end position="127"/>
    </location>
</feature>
<accession>A0A8H7RFI4</accession>
<evidence type="ECO:0000313" key="8">
    <source>
        <dbReference type="EMBL" id="KAG2210221.1"/>
    </source>
</evidence>
<dbReference type="SMART" id="SM00338">
    <property type="entry name" value="BRLZ"/>
    <property type="match status" value="1"/>
</dbReference>
<organism evidence="8 9">
    <name type="scientific">Mucor saturninus</name>
    <dbReference type="NCBI Taxonomy" id="64648"/>
    <lineage>
        <taxon>Eukaryota</taxon>
        <taxon>Fungi</taxon>
        <taxon>Fungi incertae sedis</taxon>
        <taxon>Mucoromycota</taxon>
        <taxon>Mucoromycotina</taxon>
        <taxon>Mucoromycetes</taxon>
        <taxon>Mucorales</taxon>
        <taxon>Mucorineae</taxon>
        <taxon>Mucoraceae</taxon>
        <taxon>Mucor</taxon>
    </lineage>
</organism>
<dbReference type="AlphaFoldDB" id="A0A8H7RFI4"/>
<keyword evidence="4" id="KW-0539">Nucleus</keyword>
<dbReference type="InterPro" id="IPR051027">
    <property type="entry name" value="bZIP_transcription_factors"/>
</dbReference>
<evidence type="ECO:0000256" key="3">
    <source>
        <dbReference type="ARBA" id="ARBA00023163"/>
    </source>
</evidence>
<dbReference type="OrthoDB" id="295274at2759"/>
<keyword evidence="9" id="KW-1185">Reference proteome</keyword>
<dbReference type="InterPro" id="IPR004827">
    <property type="entry name" value="bZIP"/>
</dbReference>
<dbReference type="PANTHER" id="PTHR19304">
    <property type="entry name" value="CYCLIC-AMP RESPONSE ELEMENT BINDING PROTEIN"/>
    <property type="match status" value="1"/>
</dbReference>
<feature type="region of interest" description="Disordered" evidence="6">
    <location>
        <begin position="50"/>
        <end position="73"/>
    </location>
</feature>
<evidence type="ECO:0000313" key="9">
    <source>
        <dbReference type="Proteomes" id="UP000603453"/>
    </source>
</evidence>
<feature type="compositionally biased region" description="Low complexity" evidence="6">
    <location>
        <begin position="164"/>
        <end position="176"/>
    </location>
</feature>
<sequence length="193" mass="22249">MNPATDWNFNTPAVNAFNSYINEINPYDNHPSILNQKTLDIDMLPRNPQYESQLESPHTPPPTDTPPKKQRRKLLEKNREAAYRCRQKKKKWVNDLEERSESVEHKNRELQEQVARLRDESIYLRNLLLTHGNCDCDVVQTYLRRTSEQLTNSCQMPALGGSGSSVSGSESSYNSSKQFYNSSPPTIRPNYMA</sequence>
<gene>
    <name evidence="8" type="ORF">INT47_003206</name>
</gene>
<dbReference type="CDD" id="cd14687">
    <property type="entry name" value="bZIP_ATF2"/>
    <property type="match status" value="1"/>
</dbReference>
<feature type="domain" description="BZIP" evidence="7">
    <location>
        <begin position="68"/>
        <end position="131"/>
    </location>
</feature>
<dbReference type="Gene3D" id="1.20.5.170">
    <property type="match status" value="1"/>
</dbReference>
<evidence type="ECO:0000256" key="4">
    <source>
        <dbReference type="ARBA" id="ARBA00023242"/>
    </source>
</evidence>
<dbReference type="PROSITE" id="PS00036">
    <property type="entry name" value="BZIP_BASIC"/>
    <property type="match status" value="1"/>
</dbReference>
<evidence type="ECO:0000259" key="7">
    <source>
        <dbReference type="PROSITE" id="PS50217"/>
    </source>
</evidence>
<feature type="region of interest" description="Disordered" evidence="6">
    <location>
        <begin position="154"/>
        <end position="193"/>
    </location>
</feature>
<dbReference type="GO" id="GO:0005634">
    <property type="term" value="C:nucleus"/>
    <property type="evidence" value="ECO:0007669"/>
    <property type="project" value="UniProtKB-SubCell"/>
</dbReference>
<proteinExistence type="predicted"/>
<dbReference type="Proteomes" id="UP000603453">
    <property type="component" value="Unassembled WGS sequence"/>
</dbReference>
<evidence type="ECO:0000256" key="5">
    <source>
        <dbReference type="SAM" id="Coils"/>
    </source>
</evidence>
<name>A0A8H7RFI4_9FUNG</name>
<comment type="caution">
    <text evidence="8">The sequence shown here is derived from an EMBL/GenBank/DDBJ whole genome shotgun (WGS) entry which is preliminary data.</text>
</comment>
<keyword evidence="3" id="KW-0804">Transcription</keyword>
<dbReference type="SUPFAM" id="SSF57959">
    <property type="entry name" value="Leucine zipper domain"/>
    <property type="match status" value="1"/>
</dbReference>
<dbReference type="GO" id="GO:0003700">
    <property type="term" value="F:DNA-binding transcription factor activity"/>
    <property type="evidence" value="ECO:0007669"/>
    <property type="project" value="InterPro"/>
</dbReference>
<dbReference type="EMBL" id="JAEPRD010000012">
    <property type="protein sequence ID" value="KAG2210221.1"/>
    <property type="molecule type" value="Genomic_DNA"/>
</dbReference>
<evidence type="ECO:0000256" key="1">
    <source>
        <dbReference type="ARBA" id="ARBA00004123"/>
    </source>
</evidence>
<evidence type="ECO:0000256" key="6">
    <source>
        <dbReference type="SAM" id="MobiDB-lite"/>
    </source>
</evidence>
<dbReference type="InterPro" id="IPR046347">
    <property type="entry name" value="bZIP_sf"/>
</dbReference>
<protein>
    <recommendedName>
        <fullName evidence="7">BZIP domain-containing protein</fullName>
    </recommendedName>
</protein>
<evidence type="ECO:0000256" key="2">
    <source>
        <dbReference type="ARBA" id="ARBA00023015"/>
    </source>
</evidence>
<dbReference type="Pfam" id="PF00170">
    <property type="entry name" value="bZIP_1"/>
    <property type="match status" value="1"/>
</dbReference>
<comment type="subcellular location">
    <subcellularLocation>
        <location evidence="1">Nucleus</location>
    </subcellularLocation>
</comment>
<keyword evidence="5" id="KW-0175">Coiled coil</keyword>